<reference evidence="2" key="1">
    <citation type="submission" date="2022-03" db="EMBL/GenBank/DDBJ databases">
        <title>Sea Food Isolates.</title>
        <authorList>
            <person name="Li C."/>
        </authorList>
    </citation>
    <scope>NUCLEOTIDE SEQUENCE</scope>
    <source>
        <strain evidence="2">19NY04SH05-1</strain>
    </source>
</reference>
<keyword evidence="1" id="KW-0812">Transmembrane</keyword>
<proteinExistence type="predicted"/>
<evidence type="ECO:0008006" key="3">
    <source>
        <dbReference type="Google" id="ProtNLM"/>
    </source>
</evidence>
<protein>
    <recommendedName>
        <fullName evidence="3">SMODS and SLOG-associating 2TM effector domain-containing protein</fullName>
    </recommendedName>
</protein>
<gene>
    <name evidence="2" type="ORF">MRK42_15820</name>
</gene>
<evidence type="ECO:0000313" key="2">
    <source>
        <dbReference type="EMBL" id="XAG40452.1"/>
    </source>
</evidence>
<dbReference type="RefSeq" id="WP_354688332.1">
    <property type="nucleotide sequence ID" value="NZ_CP095328.1"/>
</dbReference>
<keyword evidence="1" id="KW-1133">Transmembrane helix</keyword>
<accession>A0AAU6T5R1</accession>
<dbReference type="EMBL" id="CP095328">
    <property type="protein sequence ID" value="XAG40452.1"/>
    <property type="molecule type" value="Genomic_DNA"/>
</dbReference>
<dbReference type="AlphaFoldDB" id="A0AAU6T5R1"/>
<name>A0AAU6T5R1_9GAMM</name>
<evidence type="ECO:0000256" key="1">
    <source>
        <dbReference type="SAM" id="Phobius"/>
    </source>
</evidence>
<organism evidence="2">
    <name type="scientific">Aeromonas sp. 19NY04SH05-1</name>
    <dbReference type="NCBI Taxonomy" id="2920537"/>
    <lineage>
        <taxon>Bacteria</taxon>
        <taxon>Pseudomonadati</taxon>
        <taxon>Pseudomonadota</taxon>
        <taxon>Gammaproteobacteria</taxon>
        <taxon>Aeromonadales</taxon>
        <taxon>Aeromonadaceae</taxon>
        <taxon>Aeromonas</taxon>
    </lineage>
</organism>
<feature type="transmembrane region" description="Helical" evidence="1">
    <location>
        <begin position="50"/>
        <end position="76"/>
    </location>
</feature>
<keyword evidence="1" id="KW-0472">Membrane</keyword>
<sequence>MSERSIELIKQSINGANKYDYFIVGIGAATFSYFAKDFKVSDDFYINESTLTLLALALLSISVVCGLKTISLYNVYLNKNGKYLDLSEHLAGYKKNAIEGGIAINEENGDILYPDESELKAQILSELLPERKYQLLREFNFEVRHSPMPPDGTLRIP</sequence>
<feature type="transmembrane region" description="Helical" evidence="1">
    <location>
        <begin position="21"/>
        <end position="38"/>
    </location>
</feature>